<dbReference type="PROSITE" id="PS51722">
    <property type="entry name" value="G_TR_2"/>
    <property type="match status" value="1"/>
</dbReference>
<comment type="similarity">
    <text evidence="2">Belongs to the TRAFAC class translation factor GTPase superfamily. Classic translation factor GTPase family. EF-Tu/EF-1A subfamily.</text>
</comment>
<evidence type="ECO:0000256" key="8">
    <source>
        <dbReference type="SAM" id="MobiDB-lite"/>
    </source>
</evidence>
<dbReference type="InterPro" id="IPR050055">
    <property type="entry name" value="EF-Tu_GTPase"/>
</dbReference>
<dbReference type="FunFam" id="2.40.30.10:FF:000028">
    <property type="entry name" value="GTP-binding protein 1,-like"/>
    <property type="match status" value="1"/>
</dbReference>
<dbReference type="GO" id="GO:0005525">
    <property type="term" value="F:GTP binding"/>
    <property type="evidence" value="ECO:0007669"/>
    <property type="project" value="UniProtKB-KW"/>
</dbReference>
<dbReference type="CDD" id="cd03694">
    <property type="entry name" value="GTPBP_II"/>
    <property type="match status" value="1"/>
</dbReference>
<evidence type="ECO:0000256" key="4">
    <source>
        <dbReference type="ARBA" id="ARBA00022490"/>
    </source>
</evidence>
<feature type="compositionally biased region" description="Basic and acidic residues" evidence="8">
    <location>
        <begin position="591"/>
        <end position="604"/>
    </location>
</feature>
<evidence type="ECO:0000256" key="5">
    <source>
        <dbReference type="ARBA" id="ARBA00022741"/>
    </source>
</evidence>
<dbReference type="InterPro" id="IPR004161">
    <property type="entry name" value="EFTu-like_2"/>
</dbReference>
<dbReference type="SUPFAM" id="SSF50447">
    <property type="entry name" value="Translation proteins"/>
    <property type="match status" value="1"/>
</dbReference>
<dbReference type="EMBL" id="CAXITT010000508">
    <property type="protein sequence ID" value="CAL1542833.1"/>
    <property type="molecule type" value="Genomic_DNA"/>
</dbReference>
<dbReference type="GO" id="GO:0003924">
    <property type="term" value="F:GTPase activity"/>
    <property type="evidence" value="ECO:0007669"/>
    <property type="project" value="InterPro"/>
</dbReference>
<dbReference type="PANTHER" id="PTHR43721:SF9">
    <property type="entry name" value="GTP-BINDING PROTEIN 1"/>
    <property type="match status" value="1"/>
</dbReference>
<dbReference type="Gene3D" id="3.40.50.300">
    <property type="entry name" value="P-loop containing nucleotide triphosphate hydrolases"/>
    <property type="match status" value="1"/>
</dbReference>
<dbReference type="InterPro" id="IPR035531">
    <property type="entry name" value="GTPBP1-like"/>
</dbReference>
<dbReference type="AlphaFoldDB" id="A0AAV2I808"/>
<feature type="compositionally biased region" description="Low complexity" evidence="8">
    <location>
        <begin position="617"/>
        <end position="635"/>
    </location>
</feature>
<dbReference type="PANTHER" id="PTHR43721">
    <property type="entry name" value="ELONGATION FACTOR TU-RELATED"/>
    <property type="match status" value="1"/>
</dbReference>
<feature type="region of interest" description="Disordered" evidence="8">
    <location>
        <begin position="555"/>
        <end position="635"/>
    </location>
</feature>
<keyword evidence="5" id="KW-0547">Nucleotide-binding</keyword>
<organism evidence="10 11">
    <name type="scientific">Lymnaea stagnalis</name>
    <name type="common">Great pond snail</name>
    <name type="synonym">Helix stagnalis</name>
    <dbReference type="NCBI Taxonomy" id="6523"/>
    <lineage>
        <taxon>Eukaryota</taxon>
        <taxon>Metazoa</taxon>
        <taxon>Spiralia</taxon>
        <taxon>Lophotrochozoa</taxon>
        <taxon>Mollusca</taxon>
        <taxon>Gastropoda</taxon>
        <taxon>Heterobranchia</taxon>
        <taxon>Euthyneura</taxon>
        <taxon>Panpulmonata</taxon>
        <taxon>Hygrophila</taxon>
        <taxon>Lymnaeoidea</taxon>
        <taxon>Lymnaeidae</taxon>
        <taxon>Lymnaea</taxon>
    </lineage>
</organism>
<gene>
    <name evidence="10" type="ORF">GSLYS_00016367001</name>
</gene>
<evidence type="ECO:0000256" key="2">
    <source>
        <dbReference type="ARBA" id="ARBA00007249"/>
    </source>
</evidence>
<dbReference type="Pfam" id="PF03144">
    <property type="entry name" value="GTP_EFTU_D2"/>
    <property type="match status" value="1"/>
</dbReference>
<dbReference type="GO" id="GO:0005737">
    <property type="term" value="C:cytoplasm"/>
    <property type="evidence" value="ECO:0007669"/>
    <property type="project" value="UniProtKB-SubCell"/>
</dbReference>
<dbReference type="CDD" id="cd03708">
    <property type="entry name" value="GTPBP_III"/>
    <property type="match status" value="1"/>
</dbReference>
<accession>A0AAV2I808</accession>
<dbReference type="InterPro" id="IPR009000">
    <property type="entry name" value="Transl_B-barrel_sf"/>
</dbReference>
<comment type="caution">
    <text evidence="10">The sequence shown here is derived from an EMBL/GenBank/DDBJ whole genome shotgun (WGS) entry which is preliminary data.</text>
</comment>
<dbReference type="SUPFAM" id="SSF50465">
    <property type="entry name" value="EF-Tu/eEF-1alpha/eIF2-gamma C-terminal domain"/>
    <property type="match status" value="1"/>
</dbReference>
<evidence type="ECO:0000259" key="9">
    <source>
        <dbReference type="PROSITE" id="PS51722"/>
    </source>
</evidence>
<dbReference type="Gene3D" id="2.40.30.10">
    <property type="entry name" value="Translation factors"/>
    <property type="match status" value="2"/>
</dbReference>
<feature type="region of interest" description="Disordered" evidence="8">
    <location>
        <begin position="1"/>
        <end position="23"/>
    </location>
</feature>
<keyword evidence="6" id="KW-0342">GTP-binding</keyword>
<dbReference type="FunFam" id="2.40.30.10:FF:000014">
    <property type="entry name" value="Probable GTP-binding protein 1"/>
    <property type="match status" value="1"/>
</dbReference>
<dbReference type="Pfam" id="PF00009">
    <property type="entry name" value="GTP_EFTU"/>
    <property type="match status" value="1"/>
</dbReference>
<dbReference type="Proteomes" id="UP001497497">
    <property type="component" value="Unassembled WGS sequence"/>
</dbReference>
<evidence type="ECO:0000256" key="1">
    <source>
        <dbReference type="ARBA" id="ARBA00004496"/>
    </source>
</evidence>
<dbReference type="CDD" id="cd04165">
    <property type="entry name" value="GTPBP1_like"/>
    <property type="match status" value="1"/>
</dbReference>
<comment type="function">
    <text evidence="7">Promotes degradation of target mRNA species. Plays a role in the regulation of circadian mRNA stability. Binds GTP and has GTPase activity.</text>
</comment>
<evidence type="ECO:0000313" key="10">
    <source>
        <dbReference type="EMBL" id="CAL1542833.1"/>
    </source>
</evidence>
<evidence type="ECO:0000313" key="11">
    <source>
        <dbReference type="Proteomes" id="UP001497497"/>
    </source>
</evidence>
<feature type="domain" description="Tr-type G" evidence="9">
    <location>
        <begin position="131"/>
        <end position="359"/>
    </location>
</feature>
<evidence type="ECO:0000256" key="3">
    <source>
        <dbReference type="ARBA" id="ARBA00015364"/>
    </source>
</evidence>
<evidence type="ECO:0000256" key="7">
    <source>
        <dbReference type="ARBA" id="ARBA00025630"/>
    </source>
</evidence>
<comment type="subcellular location">
    <subcellularLocation>
        <location evidence="1">Cytoplasm</location>
    </subcellularLocation>
</comment>
<sequence>MAALMDIESLQSPEVENGRGGLFDPDFGDSEMSALTSKTALVSPTNEEFEVLQEDISTRINDTQGETIYEVGTGEGDKPGLKEEDYLASIATLKSIAQSLDLECVLLRERTAEEGKVAEFLLRKRLKCEDFMEVRVAVVGNVDAGKSTLLGVLTHGELDNGRGVARQKLFRHKHEMESGRTSSVGNDILGFDAAGDVVNKPEHGHLDWIKICEESAKVITFIDLAGHERYLKTTVFGMTGHAPDFAMLMIGANAGVIGMTKEHLGLALALNVPVFVVVTKIDMCPPNVLQETIKLLTRILKSPGCRKIPMLVQNTDDVVVTATNFTSERMCPVFQVSNVTGENLNLLKMFLNLLSTRVKCDASQPAEFQIDDTFSVPGVGTVVSGTLLQGCIKLNDTLLLGPDALGQFQSVPIKSIHRKRMPVREVRGGQTASFALKKIKRASIRKGMVMVSPAIDPKACWEFEGEILVLHHPTTISVRYQAMVHVGSVRQTATIIDMTEDHLRTGDKATVRFRFIKNPEYLKPDMRMVFREGRTKAVGNITKLFPYVSAVAQNTRHQRAAKKSQQDGGKHSVNPQNEPQKASKRNRRAKKLSDVDEGEGKESVVKNGSDTGLGPFSPSSVALSSLASTSTAAAT</sequence>
<dbReference type="GO" id="GO:0003746">
    <property type="term" value="F:translation elongation factor activity"/>
    <property type="evidence" value="ECO:0007669"/>
    <property type="project" value="TreeGrafter"/>
</dbReference>
<dbReference type="InterPro" id="IPR000795">
    <property type="entry name" value="T_Tr_GTP-bd_dom"/>
</dbReference>
<protein>
    <recommendedName>
        <fullName evidence="3">GTP-binding protein 1</fullName>
    </recommendedName>
</protein>
<reference evidence="10 11" key="1">
    <citation type="submission" date="2024-04" db="EMBL/GenBank/DDBJ databases">
        <authorList>
            <consortium name="Genoscope - CEA"/>
            <person name="William W."/>
        </authorList>
    </citation>
    <scope>NUCLEOTIDE SEQUENCE [LARGE SCALE GENOMIC DNA]</scope>
</reference>
<name>A0AAV2I808_LYMST</name>
<dbReference type="InterPro" id="IPR027417">
    <property type="entry name" value="P-loop_NTPase"/>
</dbReference>
<evidence type="ECO:0000256" key="6">
    <source>
        <dbReference type="ARBA" id="ARBA00023134"/>
    </source>
</evidence>
<dbReference type="FunFam" id="3.40.50.300:FF:000091">
    <property type="entry name" value="Probable GTP-binding protein 1"/>
    <property type="match status" value="1"/>
</dbReference>
<keyword evidence="11" id="KW-1185">Reference proteome</keyword>
<keyword evidence="4" id="KW-0963">Cytoplasm</keyword>
<dbReference type="SUPFAM" id="SSF52540">
    <property type="entry name" value="P-loop containing nucleoside triphosphate hydrolases"/>
    <property type="match status" value="1"/>
</dbReference>
<dbReference type="InterPro" id="IPR009001">
    <property type="entry name" value="Transl_elong_EF1A/Init_IF2_C"/>
</dbReference>
<proteinExistence type="inferred from homology"/>